<dbReference type="Proteomes" id="UP000242770">
    <property type="component" value="Unassembled WGS sequence"/>
</dbReference>
<evidence type="ECO:0000313" key="2">
    <source>
        <dbReference type="EMBL" id="CDW94116.1"/>
    </source>
</evidence>
<name>A0A0F7S173_9BASI</name>
<proteinExistence type="predicted"/>
<dbReference type="STRING" id="49012.A0A0F7S173"/>
<evidence type="ECO:0000313" key="3">
    <source>
        <dbReference type="Proteomes" id="UP000242770"/>
    </source>
</evidence>
<reference evidence="3" key="1">
    <citation type="submission" date="2014-06" db="EMBL/GenBank/DDBJ databases">
        <authorList>
            <person name="Berkman P.J."/>
        </authorList>
    </citation>
    <scope>NUCLEOTIDE SEQUENCE [LARGE SCALE GENOMIC DNA]</scope>
</reference>
<feature type="region of interest" description="Disordered" evidence="1">
    <location>
        <begin position="1"/>
        <end position="23"/>
    </location>
</feature>
<sequence length="54" mass="5658">MQAPIPIAQAPGRLDSFSFQRPGGLTPRASSSFVGSASYKEPMAVSFGKDVSDL</sequence>
<keyword evidence="3" id="KW-1185">Reference proteome</keyword>
<gene>
    <name evidence="2" type="primary">SSCI01960.1</name>
</gene>
<protein>
    <submittedName>
        <fullName evidence="2">Uncharacterized protein</fullName>
    </submittedName>
</protein>
<dbReference type="AlphaFoldDB" id="A0A0F7S173"/>
<organism evidence="2 3">
    <name type="scientific">Sporisorium scitamineum</name>
    <dbReference type="NCBI Taxonomy" id="49012"/>
    <lineage>
        <taxon>Eukaryota</taxon>
        <taxon>Fungi</taxon>
        <taxon>Dikarya</taxon>
        <taxon>Basidiomycota</taxon>
        <taxon>Ustilaginomycotina</taxon>
        <taxon>Ustilaginomycetes</taxon>
        <taxon>Ustilaginales</taxon>
        <taxon>Ustilaginaceae</taxon>
        <taxon>Sporisorium</taxon>
    </lineage>
</organism>
<dbReference type="EMBL" id="CCFA01000138">
    <property type="protein sequence ID" value="CDW94116.1"/>
    <property type="molecule type" value="Genomic_DNA"/>
</dbReference>
<evidence type="ECO:0000256" key="1">
    <source>
        <dbReference type="SAM" id="MobiDB-lite"/>
    </source>
</evidence>
<accession>A0A0F7S173</accession>